<evidence type="ECO:0000313" key="5">
    <source>
        <dbReference type="EMBL" id="GGB13682.1"/>
    </source>
</evidence>
<dbReference type="EC" id="2.7.7.65" evidence="1"/>
<dbReference type="Pfam" id="PF01590">
    <property type="entry name" value="GAF"/>
    <property type="match status" value="1"/>
</dbReference>
<dbReference type="RefSeq" id="WP_188407501.1">
    <property type="nucleotide sequence ID" value="NZ_BMDY01000018.1"/>
</dbReference>
<protein>
    <recommendedName>
        <fullName evidence="1">diguanylate cyclase</fullName>
        <ecNumber evidence="1">2.7.7.65</ecNumber>
    </recommendedName>
</protein>
<sequence length="607" mass="67631">MAGRFQLKTPIAKRLVILIISASTLFALLSVAIQLAFNYMGAVRHAESWVDDYNRANLATIERAVWQSDQQLLEKLLRGLVQQQYVAAVELNSIGGVDVQLGQQVAKQKSYLYPLNWHGVVLGELRIGLDLSLIKQDITAQALVILFTNGLKTFLMSLIILLLVGYLVTGDLRLLADTADQIFTEQQELVPLPSRLLQRSDEIGLVASSMQQLQQRLQVGLDARMKAEQALQQYHQELEESVQQRTEELNWQTDANQLLSEISLAFLNQKPNNTKALLQRASSAIASLFPVELVAVLEFERQQAVYRDVWALPGQQNPFESIDLSPLGQLKRRMVNVAPIVVRDVAKLRRIAPNEYALLKKMKINSFIGVPLSDGRKSFGLLACASLKSCVTMDEHQVILLSQFAAAVSGLLISEKNHIAMARLQNELLQVNERLQVLAETDELTGLVNRRPFKRELSRAVTGARRRKSQFAVMMADIDFFKAYNDHYGHVQGDQALKQVAQALSKVVQRSDDCVARVGGEEFAILLSDANKQELPLMAQRIVDEVAALQIEHLGSNIAKVLTISLGAVLVEPDDVLEPAKLLEMADACLYQAKNQGRNRAVFDLDS</sequence>
<dbReference type="InterPro" id="IPR029016">
    <property type="entry name" value="GAF-like_dom_sf"/>
</dbReference>
<dbReference type="PANTHER" id="PTHR45138">
    <property type="entry name" value="REGULATORY COMPONENTS OF SENSORY TRANSDUCTION SYSTEM"/>
    <property type="match status" value="1"/>
</dbReference>
<dbReference type="InterPro" id="IPR003018">
    <property type="entry name" value="GAF"/>
</dbReference>
<comment type="catalytic activity">
    <reaction evidence="2">
        <text>2 GTP = 3',3'-c-di-GMP + 2 diphosphate</text>
        <dbReference type="Rhea" id="RHEA:24898"/>
        <dbReference type="ChEBI" id="CHEBI:33019"/>
        <dbReference type="ChEBI" id="CHEBI:37565"/>
        <dbReference type="ChEBI" id="CHEBI:58805"/>
        <dbReference type="EC" id="2.7.7.65"/>
    </reaction>
</comment>
<dbReference type="Gene3D" id="3.30.450.40">
    <property type="match status" value="1"/>
</dbReference>
<dbReference type="EMBL" id="BMDY01000018">
    <property type="protein sequence ID" value="GGB13682.1"/>
    <property type="molecule type" value="Genomic_DNA"/>
</dbReference>
<evidence type="ECO:0000256" key="2">
    <source>
        <dbReference type="ARBA" id="ARBA00034247"/>
    </source>
</evidence>
<dbReference type="Proteomes" id="UP000651977">
    <property type="component" value="Unassembled WGS sequence"/>
</dbReference>
<dbReference type="SMART" id="SM00267">
    <property type="entry name" value="GGDEF"/>
    <property type="match status" value="1"/>
</dbReference>
<keyword evidence="3" id="KW-0472">Membrane</keyword>
<comment type="caution">
    <text evidence="5">The sequence shown here is derived from an EMBL/GenBank/DDBJ whole genome shotgun (WGS) entry which is preliminary data.</text>
</comment>
<feature type="transmembrane region" description="Helical" evidence="3">
    <location>
        <begin position="142"/>
        <end position="168"/>
    </location>
</feature>
<keyword evidence="6" id="KW-1185">Reference proteome</keyword>
<evidence type="ECO:0000256" key="1">
    <source>
        <dbReference type="ARBA" id="ARBA00012528"/>
    </source>
</evidence>
<dbReference type="InterPro" id="IPR050469">
    <property type="entry name" value="Diguanylate_Cyclase"/>
</dbReference>
<accession>A0ABQ1I5L8</accession>
<evidence type="ECO:0000259" key="4">
    <source>
        <dbReference type="PROSITE" id="PS50887"/>
    </source>
</evidence>
<keyword evidence="3" id="KW-1133">Transmembrane helix</keyword>
<dbReference type="PROSITE" id="PS50887">
    <property type="entry name" value="GGDEF"/>
    <property type="match status" value="1"/>
</dbReference>
<keyword evidence="3" id="KW-0812">Transmembrane</keyword>
<dbReference type="NCBIfam" id="TIGR00254">
    <property type="entry name" value="GGDEF"/>
    <property type="match status" value="1"/>
</dbReference>
<name>A0ABQ1I5L8_9ALTE</name>
<evidence type="ECO:0000313" key="6">
    <source>
        <dbReference type="Proteomes" id="UP000651977"/>
    </source>
</evidence>
<evidence type="ECO:0000256" key="3">
    <source>
        <dbReference type="SAM" id="Phobius"/>
    </source>
</evidence>
<reference evidence="6" key="1">
    <citation type="journal article" date="2019" name="Int. J. Syst. Evol. Microbiol.">
        <title>The Global Catalogue of Microorganisms (GCM) 10K type strain sequencing project: providing services to taxonomists for standard genome sequencing and annotation.</title>
        <authorList>
            <consortium name="The Broad Institute Genomics Platform"/>
            <consortium name="The Broad Institute Genome Sequencing Center for Infectious Disease"/>
            <person name="Wu L."/>
            <person name="Ma J."/>
        </authorList>
    </citation>
    <scope>NUCLEOTIDE SEQUENCE [LARGE SCALE GENOMIC DNA]</scope>
    <source>
        <strain evidence="6">CGMCC 1.10131</strain>
    </source>
</reference>
<dbReference type="Pfam" id="PF00990">
    <property type="entry name" value="GGDEF"/>
    <property type="match status" value="1"/>
</dbReference>
<dbReference type="SUPFAM" id="SSF55073">
    <property type="entry name" value="Nucleotide cyclase"/>
    <property type="match status" value="1"/>
</dbReference>
<dbReference type="InterPro" id="IPR000160">
    <property type="entry name" value="GGDEF_dom"/>
</dbReference>
<dbReference type="Gene3D" id="3.30.70.270">
    <property type="match status" value="1"/>
</dbReference>
<proteinExistence type="predicted"/>
<feature type="transmembrane region" description="Helical" evidence="3">
    <location>
        <begin position="15"/>
        <end position="37"/>
    </location>
</feature>
<dbReference type="SUPFAM" id="SSF55781">
    <property type="entry name" value="GAF domain-like"/>
    <property type="match status" value="1"/>
</dbReference>
<dbReference type="PANTHER" id="PTHR45138:SF9">
    <property type="entry name" value="DIGUANYLATE CYCLASE DGCM-RELATED"/>
    <property type="match status" value="1"/>
</dbReference>
<dbReference type="InterPro" id="IPR029787">
    <property type="entry name" value="Nucleotide_cyclase"/>
</dbReference>
<organism evidence="5 6">
    <name type="scientific">Agarivorans gilvus</name>
    <dbReference type="NCBI Taxonomy" id="680279"/>
    <lineage>
        <taxon>Bacteria</taxon>
        <taxon>Pseudomonadati</taxon>
        <taxon>Pseudomonadota</taxon>
        <taxon>Gammaproteobacteria</taxon>
        <taxon>Alteromonadales</taxon>
        <taxon>Alteromonadaceae</taxon>
        <taxon>Agarivorans</taxon>
    </lineage>
</organism>
<gene>
    <name evidence="5" type="ORF">GCM10007414_28850</name>
</gene>
<dbReference type="InterPro" id="IPR043128">
    <property type="entry name" value="Rev_trsase/Diguanyl_cyclase"/>
</dbReference>
<dbReference type="CDD" id="cd01949">
    <property type="entry name" value="GGDEF"/>
    <property type="match status" value="1"/>
</dbReference>
<feature type="domain" description="GGDEF" evidence="4">
    <location>
        <begin position="469"/>
        <end position="606"/>
    </location>
</feature>